<keyword evidence="7 16" id="KW-0732">Signal</keyword>
<dbReference type="Gene3D" id="2.40.170.20">
    <property type="entry name" value="TonB-dependent receptor, beta-barrel domain"/>
    <property type="match status" value="1"/>
</dbReference>
<dbReference type="NCBIfam" id="TIGR01783">
    <property type="entry name" value="TonB-siderophor"/>
    <property type="match status" value="1"/>
</dbReference>
<dbReference type="EMBL" id="LHPH01000015">
    <property type="protein sequence ID" value="KPH61973.1"/>
    <property type="molecule type" value="Genomic_DNA"/>
</dbReference>
<gene>
    <name evidence="19" type="ORF">ADS77_13570</name>
</gene>
<evidence type="ECO:0000256" key="7">
    <source>
        <dbReference type="ARBA" id="ARBA00022729"/>
    </source>
</evidence>
<evidence type="ECO:0000256" key="16">
    <source>
        <dbReference type="SAM" id="SignalP"/>
    </source>
</evidence>
<dbReference type="STRING" id="187330.AMS58_06770"/>
<comment type="subcellular location">
    <subcellularLocation>
        <location evidence="1 14">Cell outer membrane</location>
        <topology evidence="1 14">Multi-pass membrane protein</topology>
    </subcellularLocation>
</comment>
<evidence type="ECO:0000313" key="20">
    <source>
        <dbReference type="Proteomes" id="UP000037848"/>
    </source>
</evidence>
<reference evidence="19 20" key="1">
    <citation type="submission" date="2015-08" db="EMBL/GenBank/DDBJ databases">
        <title>Draft Genome Sequence of Pseudoalteromonas porphyrae UCD-SED14.</title>
        <authorList>
            <person name="Coil D.A."/>
            <person name="Jospin G."/>
            <person name="Lee R.D."/>
            <person name="Eisen J.A."/>
        </authorList>
    </citation>
    <scope>NUCLEOTIDE SEQUENCE [LARGE SCALE GENOMIC DNA]</scope>
    <source>
        <strain evidence="19 20">UCD-SED14</strain>
    </source>
</reference>
<name>A0A0N1EJ79_9GAMM</name>
<evidence type="ECO:0000313" key="19">
    <source>
        <dbReference type="EMBL" id="KPH61973.1"/>
    </source>
</evidence>
<dbReference type="Pfam" id="PF00593">
    <property type="entry name" value="TonB_dep_Rec_b-barrel"/>
    <property type="match status" value="1"/>
</dbReference>
<comment type="similarity">
    <text evidence="2 14 15">Belongs to the TonB-dependent receptor family.</text>
</comment>
<dbReference type="InterPro" id="IPR039426">
    <property type="entry name" value="TonB-dep_rcpt-like"/>
</dbReference>
<dbReference type="GO" id="GO:0038023">
    <property type="term" value="F:signaling receptor activity"/>
    <property type="evidence" value="ECO:0007669"/>
    <property type="project" value="InterPro"/>
</dbReference>
<dbReference type="PATRIC" id="fig|187330.3.peg.1145"/>
<comment type="caution">
    <text evidence="19">The sequence shown here is derived from an EMBL/GenBank/DDBJ whole genome shotgun (WGS) entry which is preliminary data.</text>
</comment>
<dbReference type="FunFam" id="2.170.130.10:FF:000010">
    <property type="entry name" value="Ferripyoverdine receptor"/>
    <property type="match status" value="1"/>
</dbReference>
<evidence type="ECO:0000256" key="1">
    <source>
        <dbReference type="ARBA" id="ARBA00004571"/>
    </source>
</evidence>
<feature type="chain" id="PRO_5005870332" evidence="16">
    <location>
        <begin position="27"/>
        <end position="709"/>
    </location>
</feature>
<organism evidence="19 20">
    <name type="scientific">Pseudoalteromonas porphyrae</name>
    <dbReference type="NCBI Taxonomy" id="187330"/>
    <lineage>
        <taxon>Bacteria</taxon>
        <taxon>Pseudomonadati</taxon>
        <taxon>Pseudomonadota</taxon>
        <taxon>Gammaproteobacteria</taxon>
        <taxon>Alteromonadales</taxon>
        <taxon>Pseudoalteromonadaceae</taxon>
        <taxon>Pseudoalteromonas</taxon>
    </lineage>
</organism>
<evidence type="ECO:0000256" key="2">
    <source>
        <dbReference type="ARBA" id="ARBA00009810"/>
    </source>
</evidence>
<keyword evidence="13 14" id="KW-0998">Cell outer membrane</keyword>
<dbReference type="PANTHER" id="PTHR32552:SF74">
    <property type="entry name" value="HYDROXAMATE SIDEROPHORE RECEPTOR FHUE"/>
    <property type="match status" value="1"/>
</dbReference>
<keyword evidence="5" id="KW-0410">Iron transport</keyword>
<dbReference type="SUPFAM" id="SSF56935">
    <property type="entry name" value="Porins"/>
    <property type="match status" value="1"/>
</dbReference>
<evidence type="ECO:0000256" key="6">
    <source>
        <dbReference type="ARBA" id="ARBA00022692"/>
    </source>
</evidence>
<dbReference type="InterPro" id="IPR000531">
    <property type="entry name" value="Beta-barrel_TonB"/>
</dbReference>
<evidence type="ECO:0000256" key="10">
    <source>
        <dbReference type="ARBA" id="ARBA00023077"/>
    </source>
</evidence>
<dbReference type="PROSITE" id="PS52016">
    <property type="entry name" value="TONB_DEPENDENT_REC_3"/>
    <property type="match status" value="1"/>
</dbReference>
<dbReference type="GO" id="GO:0015344">
    <property type="term" value="F:siderophore uptake transmembrane transporter activity"/>
    <property type="evidence" value="ECO:0007669"/>
    <property type="project" value="TreeGrafter"/>
</dbReference>
<dbReference type="Pfam" id="PF07715">
    <property type="entry name" value="Plug"/>
    <property type="match status" value="1"/>
</dbReference>
<dbReference type="GO" id="GO:0009279">
    <property type="term" value="C:cell outer membrane"/>
    <property type="evidence" value="ECO:0007669"/>
    <property type="project" value="UniProtKB-SubCell"/>
</dbReference>
<evidence type="ECO:0000256" key="11">
    <source>
        <dbReference type="ARBA" id="ARBA00023136"/>
    </source>
</evidence>
<keyword evidence="9" id="KW-0406">Ion transport</keyword>
<dbReference type="Proteomes" id="UP000037848">
    <property type="component" value="Unassembled WGS sequence"/>
</dbReference>
<evidence type="ECO:0000256" key="8">
    <source>
        <dbReference type="ARBA" id="ARBA00023004"/>
    </source>
</evidence>
<feature type="signal peptide" evidence="16">
    <location>
        <begin position="1"/>
        <end position="26"/>
    </location>
</feature>
<keyword evidence="12 19" id="KW-0675">Receptor</keyword>
<keyword evidence="6 14" id="KW-0812">Transmembrane</keyword>
<evidence type="ECO:0000256" key="15">
    <source>
        <dbReference type="RuleBase" id="RU003357"/>
    </source>
</evidence>
<evidence type="ECO:0000256" key="9">
    <source>
        <dbReference type="ARBA" id="ARBA00023065"/>
    </source>
</evidence>
<evidence type="ECO:0000259" key="18">
    <source>
        <dbReference type="Pfam" id="PF07715"/>
    </source>
</evidence>
<dbReference type="CDD" id="cd01347">
    <property type="entry name" value="ligand_gated_channel"/>
    <property type="match status" value="1"/>
</dbReference>
<evidence type="ECO:0000256" key="12">
    <source>
        <dbReference type="ARBA" id="ARBA00023170"/>
    </source>
</evidence>
<feature type="domain" description="TonB-dependent receptor-like beta-barrel" evidence="17">
    <location>
        <begin position="235"/>
        <end position="679"/>
    </location>
</feature>
<dbReference type="InterPro" id="IPR010105">
    <property type="entry name" value="TonB_sidphr_rcpt"/>
</dbReference>
<dbReference type="PANTHER" id="PTHR32552">
    <property type="entry name" value="FERRICHROME IRON RECEPTOR-RELATED"/>
    <property type="match status" value="1"/>
</dbReference>
<evidence type="ECO:0000256" key="13">
    <source>
        <dbReference type="ARBA" id="ARBA00023237"/>
    </source>
</evidence>
<keyword evidence="10 15" id="KW-0798">TonB box</keyword>
<feature type="domain" description="TonB-dependent receptor plug" evidence="18">
    <location>
        <begin position="64"/>
        <end position="163"/>
    </location>
</feature>
<evidence type="ECO:0000259" key="17">
    <source>
        <dbReference type="Pfam" id="PF00593"/>
    </source>
</evidence>
<dbReference type="OrthoDB" id="8663017at2"/>
<keyword evidence="8" id="KW-0408">Iron</keyword>
<evidence type="ECO:0000256" key="5">
    <source>
        <dbReference type="ARBA" id="ARBA00022496"/>
    </source>
</evidence>
<dbReference type="InterPro" id="IPR012910">
    <property type="entry name" value="Plug_dom"/>
</dbReference>
<evidence type="ECO:0000256" key="4">
    <source>
        <dbReference type="ARBA" id="ARBA00022452"/>
    </source>
</evidence>
<dbReference type="InterPro" id="IPR036942">
    <property type="entry name" value="Beta-barrel_TonB_sf"/>
</dbReference>
<keyword evidence="4 14" id="KW-1134">Transmembrane beta strand</keyword>
<dbReference type="InterPro" id="IPR037066">
    <property type="entry name" value="Plug_dom_sf"/>
</dbReference>
<sequence length="709" mass="78556">MSAPQFLRLSKLAVLTSLALSSYSQATENKDNDENIEKIAVYGQHHKNYITEDAQSATKLGLTIKETPQSISVISRALMDDFSLDNLNAVLESTPGVTVEQIETDRTYFKARGFEITNFQINGMGLPQDLGSIQGTLDTSIFESIEVVRGANGLMTGAGNPSATVNMVLKKPTYQTKVSASASYGSWNNKRFELDASTALADDHAVRVAFTKQKTDSYLDRYEQDKTIYYLAYEGQLTDSTLLSVNYVNQKKDADSPLWGALPLYYTDGTATNYDSSTSTAADWSYWNNTAEQIFVSIEQSIAASWFIKANYAHIENEQESALFYVYGTPNKETQTGLSGLASNYNYKDEHDIFDLYATGKLDLFSREHDLSFGVNQADMKKTESSLYDANQQHPNPAPSIDHLNTWDGSAPVPTLNAGLRGGDVKNRQRSAYISARLSLTDSFNFLTGISQVNWQTDGISYGVNKAKDSEQTVPYFGAVYDFNESISSYASYTETFVPQTQRDINGDYLDPITGKSSEVGLKAQLLEDNLFITLAYFDAKQVGLAVAIPNSSPDDTRFYGADGINSDGFEVELSGKLTDDLSASFSYSGVNIEGDDLVKDYTPENQFKLAITHQVPTIEGLTFGLNYRWQDDTKRVQVRDANNNALVTTKQDAYGLLDLMATYEITDNVGVTLNINNVTSEKYINSLYWAQGYYGAPRSYAISVNWQL</sequence>
<dbReference type="RefSeq" id="WP_054454921.1">
    <property type="nucleotide sequence ID" value="NZ_LHPH01000015.1"/>
</dbReference>
<dbReference type="GO" id="GO:0015891">
    <property type="term" value="P:siderophore transport"/>
    <property type="evidence" value="ECO:0007669"/>
    <property type="project" value="InterPro"/>
</dbReference>
<keyword evidence="3 14" id="KW-0813">Transport</keyword>
<accession>A0A0N1EJ79</accession>
<keyword evidence="11 14" id="KW-0472">Membrane</keyword>
<keyword evidence="20" id="KW-1185">Reference proteome</keyword>
<evidence type="ECO:0000256" key="3">
    <source>
        <dbReference type="ARBA" id="ARBA00022448"/>
    </source>
</evidence>
<protein>
    <submittedName>
        <fullName evidence="19">TonB-dependent receptor</fullName>
    </submittedName>
</protein>
<evidence type="ECO:0000256" key="14">
    <source>
        <dbReference type="PROSITE-ProRule" id="PRU01360"/>
    </source>
</evidence>
<dbReference type="Gene3D" id="2.170.130.10">
    <property type="entry name" value="TonB-dependent receptor, plug domain"/>
    <property type="match status" value="1"/>
</dbReference>
<dbReference type="AlphaFoldDB" id="A0A0N1EJ79"/>
<proteinExistence type="inferred from homology"/>